<sequence>MVRPPPTVPYVQDSATVVAAPLAFPPPPPSSTYDGDPYSNKVHVRISVNPSINQVINGIPYLYPPEYHMMEHVQSWPSSQFPISSSQYNPYVENGYIPQGIPHHQVVFNRNFDTNGERLVRFGSSATKEARNKRME</sequence>
<comment type="caution">
    <text evidence="1">The sequence shown here is derived from an EMBL/GenBank/DDBJ whole genome shotgun (WGS) entry which is preliminary data.</text>
</comment>
<dbReference type="Proteomes" id="UP001604336">
    <property type="component" value="Unassembled WGS sequence"/>
</dbReference>
<accession>A0ABD1RSM8</accession>
<reference evidence="2" key="1">
    <citation type="submission" date="2024-07" db="EMBL/GenBank/DDBJ databases">
        <title>Two chromosome-level genome assemblies of Korean endemic species Abeliophyllum distichum and Forsythia ovata (Oleaceae).</title>
        <authorList>
            <person name="Jang H."/>
        </authorList>
    </citation>
    <scope>NUCLEOTIDE SEQUENCE [LARGE SCALE GENOMIC DNA]</scope>
</reference>
<organism evidence="1 2">
    <name type="scientific">Abeliophyllum distichum</name>
    <dbReference type="NCBI Taxonomy" id="126358"/>
    <lineage>
        <taxon>Eukaryota</taxon>
        <taxon>Viridiplantae</taxon>
        <taxon>Streptophyta</taxon>
        <taxon>Embryophyta</taxon>
        <taxon>Tracheophyta</taxon>
        <taxon>Spermatophyta</taxon>
        <taxon>Magnoliopsida</taxon>
        <taxon>eudicotyledons</taxon>
        <taxon>Gunneridae</taxon>
        <taxon>Pentapetalae</taxon>
        <taxon>asterids</taxon>
        <taxon>lamiids</taxon>
        <taxon>Lamiales</taxon>
        <taxon>Oleaceae</taxon>
        <taxon>Forsythieae</taxon>
        <taxon>Abeliophyllum</taxon>
    </lineage>
</organism>
<dbReference type="AlphaFoldDB" id="A0ABD1RSM8"/>
<dbReference type="EMBL" id="JBFOLK010000008">
    <property type="protein sequence ID" value="KAL2491430.1"/>
    <property type="molecule type" value="Genomic_DNA"/>
</dbReference>
<evidence type="ECO:0000313" key="1">
    <source>
        <dbReference type="EMBL" id="KAL2491430.1"/>
    </source>
</evidence>
<protein>
    <submittedName>
        <fullName evidence="1">TF-B3 domain-containing protein</fullName>
    </submittedName>
</protein>
<name>A0ABD1RSM8_9LAMI</name>
<evidence type="ECO:0000313" key="2">
    <source>
        <dbReference type="Proteomes" id="UP001604336"/>
    </source>
</evidence>
<keyword evidence="2" id="KW-1185">Reference proteome</keyword>
<proteinExistence type="predicted"/>
<gene>
    <name evidence="1" type="ORF">Adt_27058</name>
</gene>